<evidence type="ECO:0000256" key="1">
    <source>
        <dbReference type="SAM" id="Phobius"/>
    </source>
</evidence>
<feature type="transmembrane region" description="Helical" evidence="1">
    <location>
        <begin position="41"/>
        <end position="61"/>
    </location>
</feature>
<dbReference type="Proteomes" id="UP000516148">
    <property type="component" value="Chromosome"/>
</dbReference>
<protein>
    <submittedName>
        <fullName evidence="2">Uncharacterized protein</fullName>
    </submittedName>
</protein>
<sequence length="93" mass="10246">MNRRNLVWRLAGALLVGVAACTGLRQHRIPIPIAGQPPGPVELVLGLTGFALALAGMLLIINGPRLRDKWRGNMENNALSHRRDRVDRNRPVP</sequence>
<evidence type="ECO:0000313" key="3">
    <source>
        <dbReference type="Proteomes" id="UP000516148"/>
    </source>
</evidence>
<dbReference type="KEGG" id="spap:H3Z74_13555"/>
<keyword evidence="1" id="KW-0472">Membrane</keyword>
<gene>
    <name evidence="2" type="ORF">H3Z74_13555</name>
</gene>
<dbReference type="RefSeq" id="WP_187760176.1">
    <property type="nucleotide sequence ID" value="NZ_CP061038.1"/>
</dbReference>
<dbReference type="AlphaFoldDB" id="A0A7H0LDS6"/>
<organism evidence="2 3">
    <name type="scientific">Sphingomonas alpina</name>
    <dbReference type="NCBI Taxonomy" id="653931"/>
    <lineage>
        <taxon>Bacteria</taxon>
        <taxon>Pseudomonadati</taxon>
        <taxon>Pseudomonadota</taxon>
        <taxon>Alphaproteobacteria</taxon>
        <taxon>Sphingomonadales</taxon>
        <taxon>Sphingomonadaceae</taxon>
        <taxon>Sphingomonas</taxon>
    </lineage>
</organism>
<keyword evidence="3" id="KW-1185">Reference proteome</keyword>
<dbReference type="PROSITE" id="PS51257">
    <property type="entry name" value="PROKAR_LIPOPROTEIN"/>
    <property type="match status" value="1"/>
</dbReference>
<keyword evidence="1" id="KW-1133">Transmembrane helix</keyword>
<evidence type="ECO:0000313" key="2">
    <source>
        <dbReference type="EMBL" id="QNQ07829.1"/>
    </source>
</evidence>
<dbReference type="EMBL" id="CP061038">
    <property type="protein sequence ID" value="QNQ07829.1"/>
    <property type="molecule type" value="Genomic_DNA"/>
</dbReference>
<accession>A0A7H0LDS6</accession>
<reference evidence="2 3" key="1">
    <citation type="submission" date="2020-09" db="EMBL/GenBank/DDBJ databases">
        <title>Sphingomonas sp., a new species isolated from pork steak.</title>
        <authorList>
            <person name="Heidler von Heilborn D."/>
        </authorList>
    </citation>
    <scope>NUCLEOTIDE SEQUENCE [LARGE SCALE GENOMIC DNA]</scope>
    <source>
        <strain evidence="3">S8-3T</strain>
    </source>
</reference>
<name>A0A7H0LDS6_9SPHN</name>
<proteinExistence type="predicted"/>
<keyword evidence="1" id="KW-0812">Transmembrane</keyword>